<name>A0A6A5F2N7_PERFL</name>
<evidence type="ECO:0000313" key="3">
    <source>
        <dbReference type="Proteomes" id="UP000465112"/>
    </source>
</evidence>
<keyword evidence="3" id="KW-1185">Reference proteome</keyword>
<feature type="compositionally biased region" description="Basic and acidic residues" evidence="1">
    <location>
        <begin position="41"/>
        <end position="51"/>
    </location>
</feature>
<gene>
    <name evidence="2" type="ORF">PFLUV_G00110910</name>
</gene>
<accession>A0A6A5F2N7</accession>
<evidence type="ECO:0000313" key="2">
    <source>
        <dbReference type="EMBL" id="KAF1385738.1"/>
    </source>
</evidence>
<proteinExistence type="predicted"/>
<reference evidence="2 3" key="1">
    <citation type="submission" date="2019-06" db="EMBL/GenBank/DDBJ databases">
        <title>A chromosome-scale genome assembly of the European perch, Perca fluviatilis.</title>
        <authorList>
            <person name="Roques C."/>
            <person name="Zahm M."/>
            <person name="Cabau C."/>
            <person name="Klopp C."/>
            <person name="Bouchez O."/>
            <person name="Donnadieu C."/>
            <person name="Kuhl H."/>
            <person name="Gislard M."/>
            <person name="Guendouz S."/>
            <person name="Journot L."/>
            <person name="Haffray P."/>
            <person name="Bestin A."/>
            <person name="Morvezen R."/>
            <person name="Feron R."/>
            <person name="Wen M."/>
            <person name="Jouanno E."/>
            <person name="Herpin A."/>
            <person name="Schartl M."/>
            <person name="Postlethwait J."/>
            <person name="Schaerlinger B."/>
            <person name="Chardard D."/>
            <person name="Lecocq T."/>
            <person name="Poncet C."/>
            <person name="Jaffrelo L."/>
            <person name="Lampietro C."/>
            <person name="Guiguen Y."/>
        </authorList>
    </citation>
    <scope>NUCLEOTIDE SEQUENCE [LARGE SCALE GENOMIC DNA]</scope>
    <source>
        <tissue evidence="2">Blood</tissue>
    </source>
</reference>
<dbReference type="Proteomes" id="UP000465112">
    <property type="component" value="Chromosome 9"/>
</dbReference>
<feature type="region of interest" description="Disordered" evidence="1">
    <location>
        <begin position="29"/>
        <end position="74"/>
    </location>
</feature>
<dbReference type="AlphaFoldDB" id="A0A6A5F2N7"/>
<organism evidence="2 3">
    <name type="scientific">Perca fluviatilis</name>
    <name type="common">European perch</name>
    <dbReference type="NCBI Taxonomy" id="8168"/>
    <lineage>
        <taxon>Eukaryota</taxon>
        <taxon>Metazoa</taxon>
        <taxon>Chordata</taxon>
        <taxon>Craniata</taxon>
        <taxon>Vertebrata</taxon>
        <taxon>Euteleostomi</taxon>
        <taxon>Actinopterygii</taxon>
        <taxon>Neopterygii</taxon>
        <taxon>Teleostei</taxon>
        <taxon>Neoteleostei</taxon>
        <taxon>Acanthomorphata</taxon>
        <taxon>Eupercaria</taxon>
        <taxon>Perciformes</taxon>
        <taxon>Percoidei</taxon>
        <taxon>Percidae</taxon>
        <taxon>Percinae</taxon>
        <taxon>Perca</taxon>
    </lineage>
</organism>
<sequence length="85" mass="10161">MVQLLTNGLVLELLSIQFIWRSEVDRKYRQVPGTAATQTSRKQDKNERQMEAEEEDQREEGEDKKKNRSGFLKMQKCMEERMMHI</sequence>
<evidence type="ECO:0000256" key="1">
    <source>
        <dbReference type="SAM" id="MobiDB-lite"/>
    </source>
</evidence>
<dbReference type="EMBL" id="VHII01000009">
    <property type="protein sequence ID" value="KAF1385738.1"/>
    <property type="molecule type" value="Genomic_DNA"/>
</dbReference>
<comment type="caution">
    <text evidence="2">The sequence shown here is derived from an EMBL/GenBank/DDBJ whole genome shotgun (WGS) entry which is preliminary data.</text>
</comment>
<protein>
    <submittedName>
        <fullName evidence="2">Uncharacterized protein</fullName>
    </submittedName>
</protein>